<keyword evidence="4 9" id="KW-0812">Transmembrane</keyword>
<dbReference type="PANTHER" id="PTHR33162">
    <property type="entry name" value="SEC-INDEPENDENT PROTEIN TRANSLOCASE PROTEIN TATA, CHLOROPLASTIC"/>
    <property type="match status" value="1"/>
</dbReference>
<comment type="subunit">
    <text evidence="9">The Tat system comprises two distinct complexes: a TatABC complex, containing multiple copies of TatA, TatB and TatC subunits, and a separate TatA complex, containing only TatA subunits. Substrates initially bind to the TatABC complex, which probably triggers association of the separate TatA complex to form the active translocon.</text>
</comment>
<protein>
    <recommendedName>
        <fullName evidence="9">Sec-independent protein translocase protein TatB</fullName>
    </recommendedName>
</protein>
<evidence type="ECO:0000256" key="8">
    <source>
        <dbReference type="ARBA" id="ARBA00023136"/>
    </source>
</evidence>
<comment type="function">
    <text evidence="9">Part of the twin-arginine translocation (Tat) system that transports large folded proteins containing a characteristic twin-arginine motif in their signal peptide across membranes. Together with TatC, TatB is part of a receptor directly interacting with Tat signal peptides. TatB may form an oligomeric binding site that transiently accommodates folded Tat precursor proteins before their translocation.</text>
</comment>
<dbReference type="GO" id="GO:0043953">
    <property type="term" value="P:protein transport by the Tat complex"/>
    <property type="evidence" value="ECO:0007669"/>
    <property type="project" value="UniProtKB-UniRule"/>
</dbReference>
<name>A0A7U7GGR5_9GAMM</name>
<comment type="caution">
    <text evidence="11">The sequence shown here is derived from an EMBL/GenBank/DDBJ whole genome shotgun (WGS) entry which is preliminary data.</text>
</comment>
<feature type="compositionally biased region" description="Pro residues" evidence="10">
    <location>
        <begin position="148"/>
        <end position="161"/>
    </location>
</feature>
<dbReference type="OrthoDB" id="9816005at2"/>
<evidence type="ECO:0000256" key="3">
    <source>
        <dbReference type="ARBA" id="ARBA00022475"/>
    </source>
</evidence>
<keyword evidence="6 9" id="KW-1133">Transmembrane helix</keyword>
<evidence type="ECO:0000313" key="11">
    <source>
        <dbReference type="EMBL" id="CDH47799.1"/>
    </source>
</evidence>
<dbReference type="RefSeq" id="WP_051498200.1">
    <property type="nucleotide sequence ID" value="NZ_CBTK010000319.1"/>
</dbReference>
<dbReference type="NCBIfam" id="TIGR01410">
    <property type="entry name" value="tatB"/>
    <property type="match status" value="1"/>
</dbReference>
<dbReference type="PANTHER" id="PTHR33162:SF1">
    <property type="entry name" value="SEC-INDEPENDENT PROTEIN TRANSLOCASE PROTEIN TATA, CHLOROPLASTIC"/>
    <property type="match status" value="1"/>
</dbReference>
<evidence type="ECO:0000256" key="6">
    <source>
        <dbReference type="ARBA" id="ARBA00022989"/>
    </source>
</evidence>
<comment type="subcellular location">
    <subcellularLocation>
        <location evidence="9">Cell membrane</location>
        <topology evidence="9">Single-pass membrane protein</topology>
    </subcellularLocation>
    <subcellularLocation>
        <location evidence="1">Membrane</location>
        <topology evidence="1">Single-pass membrane protein</topology>
    </subcellularLocation>
</comment>
<keyword evidence="5 9" id="KW-0653">Protein transport</keyword>
<dbReference type="Pfam" id="PF02416">
    <property type="entry name" value="TatA_B_E"/>
    <property type="match status" value="1"/>
</dbReference>
<dbReference type="GO" id="GO:0008320">
    <property type="term" value="F:protein transmembrane transporter activity"/>
    <property type="evidence" value="ECO:0007669"/>
    <property type="project" value="UniProtKB-UniRule"/>
</dbReference>
<organism evidence="11 12">
    <name type="scientific">Candidatus Contendobacter odensis Run_B_J11</name>
    <dbReference type="NCBI Taxonomy" id="1400861"/>
    <lineage>
        <taxon>Bacteria</taxon>
        <taxon>Pseudomonadati</taxon>
        <taxon>Pseudomonadota</taxon>
        <taxon>Gammaproteobacteria</taxon>
        <taxon>Candidatus Competibacteraceae</taxon>
        <taxon>Candidatus Contendibacter</taxon>
    </lineage>
</organism>
<comment type="similarity">
    <text evidence="9">Belongs to the TatB family.</text>
</comment>
<dbReference type="Proteomes" id="UP000019184">
    <property type="component" value="Unassembled WGS sequence"/>
</dbReference>
<sequence length="169" mass="18224">MFDISFWELAMIGVVALIVVGPERMPGLARTAGLWLGKARRMLAEVKAEVDRELQLDELKQSLRQQGDLSGAKEITDQMKSLRDDIQAEFNDPDDLGPPPGWRPGMPTAPQLPEWNPPPDYDPHLPLDALPQAPTPVLLQKPATTSASPPPGVAPPSPSPSPAAVDQSS</sequence>
<feature type="compositionally biased region" description="Basic and acidic residues" evidence="10">
    <location>
        <begin position="74"/>
        <end position="86"/>
    </location>
</feature>
<keyword evidence="8 9" id="KW-0472">Membrane</keyword>
<dbReference type="InterPro" id="IPR003369">
    <property type="entry name" value="TatA/B/E"/>
</dbReference>
<keyword evidence="2 9" id="KW-0813">Transport</keyword>
<proteinExistence type="inferred from homology"/>
<evidence type="ECO:0000256" key="2">
    <source>
        <dbReference type="ARBA" id="ARBA00022448"/>
    </source>
</evidence>
<evidence type="ECO:0000256" key="9">
    <source>
        <dbReference type="HAMAP-Rule" id="MF_00237"/>
    </source>
</evidence>
<gene>
    <name evidence="9" type="primary">tatB</name>
    <name evidence="11" type="ORF">BN874_990011</name>
</gene>
<evidence type="ECO:0000256" key="10">
    <source>
        <dbReference type="SAM" id="MobiDB-lite"/>
    </source>
</evidence>
<dbReference type="InterPro" id="IPR018448">
    <property type="entry name" value="TatB"/>
</dbReference>
<evidence type="ECO:0000313" key="12">
    <source>
        <dbReference type="Proteomes" id="UP000019184"/>
    </source>
</evidence>
<accession>A0A7U7GGR5</accession>
<keyword evidence="12" id="KW-1185">Reference proteome</keyword>
<evidence type="ECO:0000256" key="4">
    <source>
        <dbReference type="ARBA" id="ARBA00022692"/>
    </source>
</evidence>
<dbReference type="PRINTS" id="PR01506">
    <property type="entry name" value="TATBPROTEIN"/>
</dbReference>
<dbReference type="EMBL" id="CBTK010000319">
    <property type="protein sequence ID" value="CDH47799.1"/>
    <property type="molecule type" value="Genomic_DNA"/>
</dbReference>
<keyword evidence="7 9" id="KW-0811">Translocation</keyword>
<keyword evidence="3 9" id="KW-1003">Cell membrane</keyword>
<evidence type="ECO:0000256" key="7">
    <source>
        <dbReference type="ARBA" id="ARBA00023010"/>
    </source>
</evidence>
<evidence type="ECO:0000256" key="5">
    <source>
        <dbReference type="ARBA" id="ARBA00022927"/>
    </source>
</evidence>
<dbReference type="HAMAP" id="MF_00237">
    <property type="entry name" value="TatB"/>
    <property type="match status" value="1"/>
</dbReference>
<dbReference type="GO" id="GO:0033281">
    <property type="term" value="C:TAT protein transport complex"/>
    <property type="evidence" value="ECO:0007669"/>
    <property type="project" value="UniProtKB-UniRule"/>
</dbReference>
<feature type="region of interest" description="Disordered" evidence="10">
    <location>
        <begin position="63"/>
        <end position="169"/>
    </location>
</feature>
<reference evidence="11 12" key="1">
    <citation type="journal article" date="2014" name="ISME J.">
        <title>Candidatus Competibacter-lineage genomes retrieved from metagenomes reveal functional metabolic diversity.</title>
        <authorList>
            <person name="McIlroy S.J."/>
            <person name="Albertsen M."/>
            <person name="Andresen E.K."/>
            <person name="Saunders A.M."/>
            <person name="Kristiansen R."/>
            <person name="Stokholm-Bjerregaard M."/>
            <person name="Nielsen K.L."/>
            <person name="Nielsen P.H."/>
        </authorList>
    </citation>
    <scope>NUCLEOTIDE SEQUENCE [LARGE SCALE GENOMIC DNA]</scope>
    <source>
        <strain evidence="11 12">Run_B_J11</strain>
    </source>
</reference>
<dbReference type="Gene3D" id="1.20.5.3310">
    <property type="match status" value="1"/>
</dbReference>
<evidence type="ECO:0000256" key="1">
    <source>
        <dbReference type="ARBA" id="ARBA00004167"/>
    </source>
</evidence>
<dbReference type="AlphaFoldDB" id="A0A7U7GGR5"/>